<gene>
    <name evidence="1" type="ORF">KIKIMORA_02520</name>
</gene>
<dbReference type="EMBL" id="ON529857">
    <property type="protein sequence ID" value="USN15398.1"/>
    <property type="molecule type" value="Genomic_DNA"/>
</dbReference>
<evidence type="ECO:0000313" key="2">
    <source>
        <dbReference type="Proteomes" id="UP001056576"/>
    </source>
</evidence>
<evidence type="ECO:0000313" key="1">
    <source>
        <dbReference type="EMBL" id="USN15398.1"/>
    </source>
</evidence>
<protein>
    <submittedName>
        <fullName evidence="1">Uncharacterized protein</fullName>
    </submittedName>
</protein>
<reference evidence="1 2" key="1">
    <citation type="submission" date="2022-05" db="EMBL/GenBank/DDBJ databases">
        <authorList>
            <person name="Friedrich I."/>
            <person name="Poehlein A."/>
            <person name="Schneider D."/>
            <person name="Hertel R."/>
            <person name="Daniel R."/>
        </authorList>
    </citation>
    <scope>NUCLEOTIDE SEQUENCE [LARGE SCALE GENOMIC DNA]</scope>
</reference>
<proteinExistence type="predicted"/>
<keyword evidence="2" id="KW-1185">Reference proteome</keyword>
<organism evidence="1 2">
    <name type="scientific">Brevundimonas phage vB_BpoS-Kikimora</name>
    <dbReference type="NCBI Taxonomy" id="2948601"/>
    <lineage>
        <taxon>Viruses</taxon>
        <taxon>Duplodnaviria</taxon>
        <taxon>Heunggongvirae</taxon>
        <taxon>Uroviricota</taxon>
        <taxon>Caudoviricetes</taxon>
        <taxon>Jeanschmidtviridae</taxon>
        <taxon>Kikimoravirus</taxon>
        <taxon>Kikimoravirus kikimora</taxon>
    </lineage>
</organism>
<dbReference type="Proteomes" id="UP001056576">
    <property type="component" value="Segment"/>
</dbReference>
<accession>A0A9E7SKD1</accession>
<sequence length="151" mass="17922">MALDSRIYRQLLTSFMTPDETPLEIYAKQPWREEQDSVTTFDGVRLEWTEQDEDGAFVERVHENPNLGSAIAWGRRRLFRHDIVGRSITLRFIERKQNPHTQRSFADDKAAYEMSLAGFRRWRTGDHHYGLSRGQSALDRLQRRIYLKDHE</sequence>
<name>A0A9E7SKD1_9CAUD</name>